<dbReference type="PANTHER" id="PTHR37534:SF46">
    <property type="entry name" value="ZN(II)2CYS6 TRANSCRIPTION FACTOR (EUROFUNG)"/>
    <property type="match status" value="1"/>
</dbReference>
<dbReference type="CDD" id="cd00067">
    <property type="entry name" value="GAL4"/>
    <property type="match status" value="1"/>
</dbReference>
<dbReference type="InterPro" id="IPR001138">
    <property type="entry name" value="Zn2Cys6_DnaBD"/>
</dbReference>
<gene>
    <name evidence="3" type="ORF">CTheo_5388</name>
</gene>
<dbReference type="EMBL" id="SSOP01000119">
    <property type="protein sequence ID" value="KAB5591179.1"/>
    <property type="molecule type" value="Genomic_DNA"/>
</dbReference>
<reference evidence="3 4" key="1">
    <citation type="journal article" date="2019" name="Fungal Biol. Biotechnol.">
        <title>Draft genome sequence of fastidious pathogen Ceratobasidium theobromae, which causes vascular-streak dieback in Theobroma cacao.</title>
        <authorList>
            <person name="Ali S.S."/>
            <person name="Asman A."/>
            <person name="Shao J."/>
            <person name="Firmansyah A.P."/>
            <person name="Susilo A.W."/>
            <person name="Rosmana A."/>
            <person name="McMahon P."/>
            <person name="Junaid M."/>
            <person name="Guest D."/>
            <person name="Kheng T.Y."/>
            <person name="Meinhardt L.W."/>
            <person name="Bailey B.A."/>
        </authorList>
    </citation>
    <scope>NUCLEOTIDE SEQUENCE [LARGE SCALE GENOMIC DNA]</scope>
    <source>
        <strain evidence="3 4">CT2</strain>
    </source>
</reference>
<protein>
    <recommendedName>
        <fullName evidence="2">Zn(2)-C6 fungal-type domain-containing protein</fullName>
    </recommendedName>
</protein>
<evidence type="ECO:0000313" key="4">
    <source>
        <dbReference type="Proteomes" id="UP000383932"/>
    </source>
</evidence>
<evidence type="ECO:0000259" key="2">
    <source>
        <dbReference type="Pfam" id="PF00172"/>
    </source>
</evidence>
<dbReference type="GO" id="GO:0000981">
    <property type="term" value="F:DNA-binding transcription factor activity, RNA polymerase II-specific"/>
    <property type="evidence" value="ECO:0007669"/>
    <property type="project" value="InterPro"/>
</dbReference>
<proteinExistence type="predicted"/>
<dbReference type="Pfam" id="PF00172">
    <property type="entry name" value="Zn_clus"/>
    <property type="match status" value="1"/>
</dbReference>
<evidence type="ECO:0000313" key="3">
    <source>
        <dbReference type="EMBL" id="KAB5591179.1"/>
    </source>
</evidence>
<dbReference type="AlphaFoldDB" id="A0A5N5QHS2"/>
<dbReference type="GO" id="GO:0008270">
    <property type="term" value="F:zinc ion binding"/>
    <property type="evidence" value="ECO:0007669"/>
    <property type="project" value="InterPro"/>
</dbReference>
<accession>A0A5N5QHS2</accession>
<dbReference type="InterPro" id="IPR036864">
    <property type="entry name" value="Zn2-C6_fun-type_DNA-bd_sf"/>
</dbReference>
<organism evidence="3 4">
    <name type="scientific">Ceratobasidium theobromae</name>
    <dbReference type="NCBI Taxonomy" id="1582974"/>
    <lineage>
        <taxon>Eukaryota</taxon>
        <taxon>Fungi</taxon>
        <taxon>Dikarya</taxon>
        <taxon>Basidiomycota</taxon>
        <taxon>Agaricomycotina</taxon>
        <taxon>Agaricomycetes</taxon>
        <taxon>Cantharellales</taxon>
        <taxon>Ceratobasidiaceae</taxon>
        <taxon>Ceratobasidium</taxon>
    </lineage>
</organism>
<dbReference type="SUPFAM" id="SSF57701">
    <property type="entry name" value="Zn2/Cys6 DNA-binding domain"/>
    <property type="match status" value="1"/>
</dbReference>
<evidence type="ECO:0000256" key="1">
    <source>
        <dbReference type="ARBA" id="ARBA00023242"/>
    </source>
</evidence>
<dbReference type="OrthoDB" id="3319472at2759"/>
<keyword evidence="4" id="KW-1185">Reference proteome</keyword>
<comment type="caution">
    <text evidence="3">The sequence shown here is derived from an EMBL/GenBank/DDBJ whole genome shotgun (WGS) entry which is preliminary data.</text>
</comment>
<feature type="domain" description="Zn(2)-C6 fungal-type" evidence="2">
    <location>
        <begin position="36"/>
        <end position="63"/>
    </location>
</feature>
<dbReference type="Proteomes" id="UP000383932">
    <property type="component" value="Unassembled WGS sequence"/>
</dbReference>
<keyword evidence="1" id="KW-0539">Nucleus</keyword>
<dbReference type="PANTHER" id="PTHR37534">
    <property type="entry name" value="TRANSCRIPTIONAL ACTIVATOR PROTEIN UGA3"/>
    <property type="match status" value="1"/>
</dbReference>
<name>A0A5N5QHS2_9AGAM</name>
<sequence>MSVKKVFGPHPLSCITCRERLVLNFRSPTINEHGVRRRKKCDRTHPTCNRCKAGGFTCRGYVVRDQLTDDESRLAIVSQWSQPSVPSQGLPFYYDPTPLPTTDGVYLSSEHAGPSTWHSRFQNDTSSSTRASDLLVQQPGNAVCTNYLSEGLAPQQNVKEAFCSLPEDIDSFPLDTQAQHFPNRLEPNTGILRRSSKVRRRASDSNAHRVSDTGPSLWIYPDIDSSVVVVEFITSQYEKAYCTMAIDLVVHRRGFLPDVALAGITLSQSACWSLFLGAKIYQAAMADYGQMYMKPYLKMLEYFAQELNNLSISSIASRERAGWLSAALEAAPLFMQVAYADPTLLSKQGGLVAISLHGVLTSPRTELIRFAAMDVMMATMFGLPHLAPWDIVLLPNMSKMAVISEWIPGCAPDIIAVLAMVNNWRTRDIYARDPIEWQRIEAYIKNCDSYQPTKNPESFQIVVRLAVQEAMRHTALIYLYMVRDYVSSAFDISLTE</sequence>